<dbReference type="PROSITE" id="PS50005">
    <property type="entry name" value="TPR"/>
    <property type="match status" value="2"/>
</dbReference>
<feature type="domain" description="YaiO beta-barrel" evidence="2">
    <location>
        <begin position="725"/>
        <end position="878"/>
    </location>
</feature>
<gene>
    <name evidence="3" type="ORF">D6B99_05980</name>
</gene>
<dbReference type="Pfam" id="PF19413">
    <property type="entry name" value="YaiO"/>
    <property type="match status" value="1"/>
</dbReference>
<feature type="repeat" description="TPR" evidence="1">
    <location>
        <begin position="468"/>
        <end position="501"/>
    </location>
</feature>
<dbReference type="InterPro" id="IPR019734">
    <property type="entry name" value="TPR_rpt"/>
</dbReference>
<organism evidence="3 4">
    <name type="scientific">Arachidicoccus soli</name>
    <dbReference type="NCBI Taxonomy" id="2341117"/>
    <lineage>
        <taxon>Bacteria</taxon>
        <taxon>Pseudomonadati</taxon>
        <taxon>Bacteroidota</taxon>
        <taxon>Chitinophagia</taxon>
        <taxon>Chitinophagales</taxon>
        <taxon>Chitinophagaceae</taxon>
        <taxon>Arachidicoccus</taxon>
    </lineage>
</organism>
<keyword evidence="4" id="KW-1185">Reference proteome</keyword>
<accession>A0A386HNI9</accession>
<dbReference type="RefSeq" id="WP_119986055.1">
    <property type="nucleotide sequence ID" value="NZ_CP032489.1"/>
</dbReference>
<protein>
    <recommendedName>
        <fullName evidence="2">YaiO beta-barrel domain-containing protein</fullName>
    </recommendedName>
</protein>
<name>A0A386HNI9_9BACT</name>
<dbReference type="SUPFAM" id="SSF48452">
    <property type="entry name" value="TPR-like"/>
    <property type="match status" value="4"/>
</dbReference>
<proteinExistence type="predicted"/>
<evidence type="ECO:0000313" key="4">
    <source>
        <dbReference type="Proteomes" id="UP000266118"/>
    </source>
</evidence>
<dbReference type="Gene3D" id="1.25.40.10">
    <property type="entry name" value="Tetratricopeptide repeat domain"/>
    <property type="match status" value="3"/>
</dbReference>
<dbReference type="InterPro" id="IPR011990">
    <property type="entry name" value="TPR-like_helical_dom_sf"/>
</dbReference>
<dbReference type="Proteomes" id="UP000266118">
    <property type="component" value="Chromosome"/>
</dbReference>
<sequence>MDLKQKKIFISTKELSKLVVTFISLFFFSYVSGQSTIELNSQNDYTKQIQASFDEGNWELGKSQIDAGLIKYPKDGDLRILSGKYYLHVKQYDKARYELKKSLELNPNNEDAKKILVNVETESKRYSSAICYINELLETAPYMRSLWVKKIDLYQLQGNLVEANHLQKRLSQIYPEDNNLHKDYVYSTEMEANKKRKEGKIDDVITLNKELVQQDPKNLDHYSTLANDFLKAGDQYNALAYIERGLNLFPGNIGLINKKASILAGQKRYDELLSFLQQEMKHNNSGSLQQSYNNYLLDAARNAKDKDPSTLYGKIFDRSPGNEEAFSYVFNSAVAKQQYEVALVTLNKFRKVHGDSKSLSLKELMVYNRMGNNAKAANLTKQLFAQYPNDTDLRSAYAKLMLEEAKARMKDESYKQAIIDWNLVRQYGDDEMNQIAQSGLYNAYYLMGDYNNALNALSDIIGDQGNNPELYIKRASIYQKQKRYHEALMAYEQAIKMSTDDQKQRYLGGYAEMLTLIIKSLNEKFHYDEAMQYVNEWLVQDSTNYDALHYAVNISNSMKKPELVHFYAQKGYDAYPDDVYFKIKLAEVKQLDAKNYPTVYTAMYNELKINPYNEDLINTFSQLTDDYSKQLIKETKSMEALSILDTALHYTPNSKSLKYTKGVAFEKLKKYDSAYYYQSFYEPSAMEVTDFKQHLFYLKYKGYDNEIGIYDLRSRDGSSDAISTISTMEYSKFSKGNTYVGRVNYAGRPTGKGIQIQGEWSKIWSQSLSSKFDLAWANKFFPSIVANASFYKEIKSLSDLEAELGIGYRRLSEPNNENLINLVIGATKEVDPWRINVRFNNFLLNGKWLYNLSSNIHYNLSSPKNYLIATGSIGSSPDAELIDYQFYNGFSVLNTMVGAGGGHMLTKTVSAGILGTWYNYSTGVGTNTYKNLYNIYLQLNVAF</sequence>
<feature type="repeat" description="TPR" evidence="1">
    <location>
        <begin position="76"/>
        <end position="109"/>
    </location>
</feature>
<dbReference type="AlphaFoldDB" id="A0A386HNI9"/>
<dbReference type="EMBL" id="CP032489">
    <property type="protein sequence ID" value="AYD47199.1"/>
    <property type="molecule type" value="Genomic_DNA"/>
</dbReference>
<keyword evidence="1" id="KW-0802">TPR repeat</keyword>
<dbReference type="PANTHER" id="PTHR12558:SF13">
    <property type="entry name" value="CELL DIVISION CYCLE PROTEIN 27 HOMOLOG"/>
    <property type="match status" value="1"/>
</dbReference>
<evidence type="ECO:0000259" key="2">
    <source>
        <dbReference type="Pfam" id="PF19413"/>
    </source>
</evidence>
<dbReference type="PANTHER" id="PTHR12558">
    <property type="entry name" value="CELL DIVISION CYCLE 16,23,27"/>
    <property type="match status" value="1"/>
</dbReference>
<evidence type="ECO:0000313" key="3">
    <source>
        <dbReference type="EMBL" id="AYD47199.1"/>
    </source>
</evidence>
<dbReference type="SMART" id="SM00028">
    <property type="entry name" value="TPR"/>
    <property type="match status" value="4"/>
</dbReference>
<evidence type="ECO:0000256" key="1">
    <source>
        <dbReference type="PROSITE-ProRule" id="PRU00339"/>
    </source>
</evidence>
<dbReference type="OrthoDB" id="691989at2"/>
<reference evidence="3 4" key="1">
    <citation type="submission" date="2018-09" db="EMBL/GenBank/DDBJ databases">
        <title>Arachidicoccus sp. nov., a bacterium isolated from soil.</title>
        <authorList>
            <person name="Weon H.-Y."/>
            <person name="Kwon S.-W."/>
            <person name="Lee S.A."/>
        </authorList>
    </citation>
    <scope>NUCLEOTIDE SEQUENCE [LARGE SCALE GENOMIC DNA]</scope>
    <source>
        <strain evidence="3 4">KIS59-12</strain>
    </source>
</reference>
<dbReference type="InterPro" id="IPR030887">
    <property type="entry name" value="Beta-barrel_YaiO"/>
</dbReference>
<dbReference type="KEGG" id="ark:D6B99_05980"/>